<accession>A0A5B7DVL1</accession>
<proteinExistence type="predicted"/>
<dbReference type="EMBL" id="VSRR010001420">
    <property type="protein sequence ID" value="MPC25137.1"/>
    <property type="molecule type" value="Genomic_DNA"/>
</dbReference>
<comment type="caution">
    <text evidence="2">The sequence shown here is derived from an EMBL/GenBank/DDBJ whole genome shotgun (WGS) entry which is preliminary data.</text>
</comment>
<keyword evidence="3" id="KW-1185">Reference proteome</keyword>
<evidence type="ECO:0000256" key="1">
    <source>
        <dbReference type="SAM" id="SignalP"/>
    </source>
</evidence>
<dbReference type="Proteomes" id="UP000324222">
    <property type="component" value="Unassembled WGS sequence"/>
</dbReference>
<name>A0A5B7DVL1_PORTR</name>
<feature type="chain" id="PRO_5022666245" description="Secreted protein" evidence="1">
    <location>
        <begin position="26"/>
        <end position="68"/>
    </location>
</feature>
<feature type="signal peptide" evidence="1">
    <location>
        <begin position="1"/>
        <end position="25"/>
    </location>
</feature>
<dbReference type="AlphaFoldDB" id="A0A5B7DVL1"/>
<evidence type="ECO:0000313" key="3">
    <source>
        <dbReference type="Proteomes" id="UP000324222"/>
    </source>
</evidence>
<keyword evidence="1" id="KW-0732">Signal</keyword>
<protein>
    <recommendedName>
        <fullName evidence="4">Secreted protein</fullName>
    </recommendedName>
</protein>
<sequence length="68" mass="7573">MSSSATLHRNVQLAVTCFTCLHVLALPHTRVPQALMVAIYSHCSSMIHYLCSLTYKQHDVAPTYLAKV</sequence>
<organism evidence="2 3">
    <name type="scientific">Portunus trituberculatus</name>
    <name type="common">Swimming crab</name>
    <name type="synonym">Neptunus trituberculatus</name>
    <dbReference type="NCBI Taxonomy" id="210409"/>
    <lineage>
        <taxon>Eukaryota</taxon>
        <taxon>Metazoa</taxon>
        <taxon>Ecdysozoa</taxon>
        <taxon>Arthropoda</taxon>
        <taxon>Crustacea</taxon>
        <taxon>Multicrustacea</taxon>
        <taxon>Malacostraca</taxon>
        <taxon>Eumalacostraca</taxon>
        <taxon>Eucarida</taxon>
        <taxon>Decapoda</taxon>
        <taxon>Pleocyemata</taxon>
        <taxon>Brachyura</taxon>
        <taxon>Eubrachyura</taxon>
        <taxon>Portunoidea</taxon>
        <taxon>Portunidae</taxon>
        <taxon>Portuninae</taxon>
        <taxon>Portunus</taxon>
    </lineage>
</organism>
<evidence type="ECO:0008006" key="4">
    <source>
        <dbReference type="Google" id="ProtNLM"/>
    </source>
</evidence>
<gene>
    <name evidence="2" type="ORF">E2C01_018238</name>
</gene>
<evidence type="ECO:0000313" key="2">
    <source>
        <dbReference type="EMBL" id="MPC25137.1"/>
    </source>
</evidence>
<reference evidence="2 3" key="1">
    <citation type="submission" date="2019-05" db="EMBL/GenBank/DDBJ databases">
        <title>Another draft genome of Portunus trituberculatus and its Hox gene families provides insights of decapod evolution.</title>
        <authorList>
            <person name="Jeong J.-H."/>
            <person name="Song I."/>
            <person name="Kim S."/>
            <person name="Choi T."/>
            <person name="Kim D."/>
            <person name="Ryu S."/>
            <person name="Kim W."/>
        </authorList>
    </citation>
    <scope>NUCLEOTIDE SEQUENCE [LARGE SCALE GENOMIC DNA]</scope>
    <source>
        <tissue evidence="2">Muscle</tissue>
    </source>
</reference>